<dbReference type="AlphaFoldDB" id="A0AA91PHK8"/>
<accession>A0AA91PHK8</accession>
<reference evidence="2 3" key="1">
    <citation type="submission" date="2017-04" db="EMBL/GenBank/DDBJ databases">
        <title>The new phylogeny of genus Mycobacterium.</title>
        <authorList>
            <person name="Tortoli E."/>
            <person name="Trovato A."/>
            <person name="Cirillo D.M."/>
        </authorList>
    </citation>
    <scope>NUCLEOTIDE SEQUENCE [LARGE SCALE GENOMIC DNA]</scope>
    <source>
        <strain evidence="2 3">KCTC 19819</strain>
    </source>
</reference>
<dbReference type="PANTHER" id="PTHR43566">
    <property type="entry name" value="CONSERVED PROTEIN"/>
    <property type="match status" value="1"/>
</dbReference>
<gene>
    <name evidence="2" type="ORF">B8W67_03900</name>
</gene>
<keyword evidence="3" id="KW-1185">Reference proteome</keyword>
<name>A0AA91PHK8_9MYCO</name>
<dbReference type="PANTHER" id="PTHR43566:SF2">
    <property type="entry name" value="DUF4143 DOMAIN-CONTAINING PROTEIN"/>
    <property type="match status" value="1"/>
</dbReference>
<protein>
    <recommendedName>
        <fullName evidence="1">DUF4143 domain-containing protein</fullName>
    </recommendedName>
</protein>
<dbReference type="Pfam" id="PF13635">
    <property type="entry name" value="DUF4143"/>
    <property type="match status" value="1"/>
</dbReference>
<comment type="caution">
    <text evidence="2">The sequence shown here is derived from an EMBL/GenBank/DDBJ whole genome shotgun (WGS) entry which is preliminary data.</text>
</comment>
<proteinExistence type="predicted"/>
<evidence type="ECO:0000313" key="3">
    <source>
        <dbReference type="Proteomes" id="UP000193577"/>
    </source>
</evidence>
<sequence length="307" mass="33205">MRHSGAGRCAKVSMRPMSLYEVGDSTGEISVAGLLAGEHTSCPDPGLGVREIIDRIAVGGWPSNLGSTVDSALQRNIDYLDHAREVDIPSISGPRRDPKRLRRLLTSLARNTATEVKISALSRETLGDNETELARTTIYDYLAALERLMLIDDVPAWSTHLRSRATLRQEPKRHFVDPSLAVAALASTPTRLLDDLSFGGPLFESLVVRDLRVLSSPLRGTVAHYRDSNGKEVDVILQVPDGTWGAFKMKLGPGRIDAAAGTLLRFASTIDTEKAGDPAVLGVITTATYGYTRKDGIQVIPVAALRP</sequence>
<feature type="domain" description="DUF4143" evidence="1">
    <location>
        <begin position="87"/>
        <end position="251"/>
    </location>
</feature>
<organism evidence="2 3">
    <name type="scientific">Mycolicibacillus koreensis</name>
    <dbReference type="NCBI Taxonomy" id="1069220"/>
    <lineage>
        <taxon>Bacteria</taxon>
        <taxon>Bacillati</taxon>
        <taxon>Actinomycetota</taxon>
        <taxon>Actinomycetes</taxon>
        <taxon>Mycobacteriales</taxon>
        <taxon>Mycobacteriaceae</taxon>
        <taxon>Mycolicibacillus</taxon>
    </lineage>
</organism>
<dbReference type="EMBL" id="NCXO01000005">
    <property type="protein sequence ID" value="OSC35227.1"/>
    <property type="molecule type" value="Genomic_DNA"/>
</dbReference>
<evidence type="ECO:0000259" key="1">
    <source>
        <dbReference type="Pfam" id="PF13635"/>
    </source>
</evidence>
<dbReference type="InterPro" id="IPR025420">
    <property type="entry name" value="DUF4143"/>
</dbReference>
<evidence type="ECO:0000313" key="2">
    <source>
        <dbReference type="EMBL" id="OSC35227.1"/>
    </source>
</evidence>
<dbReference type="Proteomes" id="UP000193577">
    <property type="component" value="Unassembled WGS sequence"/>
</dbReference>